<organism evidence="2 3">
    <name type="scientific">Phialocephala subalpina</name>
    <dbReference type="NCBI Taxonomy" id="576137"/>
    <lineage>
        <taxon>Eukaryota</taxon>
        <taxon>Fungi</taxon>
        <taxon>Dikarya</taxon>
        <taxon>Ascomycota</taxon>
        <taxon>Pezizomycotina</taxon>
        <taxon>Leotiomycetes</taxon>
        <taxon>Helotiales</taxon>
        <taxon>Mollisiaceae</taxon>
        <taxon>Phialocephala</taxon>
        <taxon>Phialocephala fortinii species complex</taxon>
    </lineage>
</organism>
<reference evidence="2 3" key="1">
    <citation type="submission" date="2016-03" db="EMBL/GenBank/DDBJ databases">
        <authorList>
            <person name="Ploux O."/>
        </authorList>
    </citation>
    <scope>NUCLEOTIDE SEQUENCE [LARGE SCALE GENOMIC DNA]</scope>
    <source>
        <strain evidence="2 3">UAMH 11012</strain>
    </source>
</reference>
<evidence type="ECO:0008006" key="4">
    <source>
        <dbReference type="Google" id="ProtNLM"/>
    </source>
</evidence>
<dbReference type="EMBL" id="FJOG01000066">
    <property type="protein sequence ID" value="CZR69176.1"/>
    <property type="molecule type" value="Genomic_DNA"/>
</dbReference>
<accession>A0A1L7XVX3</accession>
<feature type="region of interest" description="Disordered" evidence="1">
    <location>
        <begin position="1"/>
        <end position="51"/>
    </location>
</feature>
<dbReference type="Pfam" id="PF11905">
    <property type="entry name" value="DUF3425"/>
    <property type="match status" value="1"/>
</dbReference>
<dbReference type="Proteomes" id="UP000184330">
    <property type="component" value="Unassembled WGS sequence"/>
</dbReference>
<feature type="compositionally biased region" description="Low complexity" evidence="1">
    <location>
        <begin position="1"/>
        <end position="12"/>
    </location>
</feature>
<dbReference type="OrthoDB" id="5086080at2759"/>
<dbReference type="PANTHER" id="PTHR37012">
    <property type="entry name" value="B-ZIP TRANSCRIPTION FACTOR (EUROFUNG)-RELATED"/>
    <property type="match status" value="1"/>
</dbReference>
<dbReference type="Gene3D" id="1.20.5.170">
    <property type="match status" value="1"/>
</dbReference>
<sequence>MSSSFSTNVSSKVSRDGRIKPRRDSNSSQTAKKRELDRIAQKKSRERTRNRMLELEEKLERLQSDDKQKQISDLLRVVDELKRENERLQGIVDRVRGLVSDSGNSVNTGYDYRGSSPPNHSDENQQQYQNSLTTSSSGEALTWWDVATSSESPESMNIEDNSRSLPLIPETPSASLDPGLQHHSVTNQFPMFDLASLTGLTSYQSSLTCGTPGQPGIGSSVVPDIDKWHTSNSAFIFGINSGKKGSFNPSITTSLSAYKAILWGCNEAEEKERSHPFWLALRQVDEKVFGNWTSKAQKIAIMFVSHRMLLYQTNPCKETLERVPTFLRPRPSQETIQHPAVIDFLIWPGLRDRLVFSHKHYTSTGDFSAAFCQYLHFHWPFSDDEILIFDRETKAHKLNPLFEKYSFDLKNWTMDEGFFEKFVEMKYDIPATKCENGLEKLFDYMPMTA</sequence>
<dbReference type="CDD" id="cd14686">
    <property type="entry name" value="bZIP"/>
    <property type="match status" value="1"/>
</dbReference>
<keyword evidence="3" id="KW-1185">Reference proteome</keyword>
<evidence type="ECO:0000256" key="1">
    <source>
        <dbReference type="SAM" id="MobiDB-lite"/>
    </source>
</evidence>
<dbReference type="AlphaFoldDB" id="A0A1L7XVX3"/>
<feature type="compositionally biased region" description="Polar residues" evidence="1">
    <location>
        <begin position="116"/>
        <end position="136"/>
    </location>
</feature>
<protein>
    <recommendedName>
        <fullName evidence="4">BZIP domain-containing protein</fullName>
    </recommendedName>
</protein>
<name>A0A1L7XVX3_9HELO</name>
<gene>
    <name evidence="2" type="ORF">PAC_19076</name>
</gene>
<dbReference type="InterPro" id="IPR021833">
    <property type="entry name" value="DUF3425"/>
</dbReference>
<proteinExistence type="predicted"/>
<evidence type="ECO:0000313" key="3">
    <source>
        <dbReference type="Proteomes" id="UP000184330"/>
    </source>
</evidence>
<feature type="region of interest" description="Disordered" evidence="1">
    <location>
        <begin position="99"/>
        <end position="136"/>
    </location>
</feature>
<feature type="compositionally biased region" description="Basic and acidic residues" evidence="1">
    <location>
        <begin position="13"/>
        <end position="25"/>
    </location>
</feature>
<evidence type="ECO:0000313" key="2">
    <source>
        <dbReference type="EMBL" id="CZR69176.1"/>
    </source>
</evidence>
<feature type="region of interest" description="Disordered" evidence="1">
    <location>
        <begin position="151"/>
        <end position="173"/>
    </location>
</feature>